<proteinExistence type="predicted"/>
<evidence type="ECO:0000313" key="1">
    <source>
        <dbReference type="EMBL" id="ABM16765.1"/>
    </source>
</evidence>
<reference evidence="1" key="1">
    <citation type="submission" date="2006-12" db="EMBL/GenBank/DDBJ databases">
        <title>Complete sequence of Mycobacterium vanbaalenii PYR-1.</title>
        <authorList>
            <consortium name="US DOE Joint Genome Institute"/>
            <person name="Copeland A."/>
            <person name="Lucas S."/>
            <person name="Lapidus A."/>
            <person name="Barry K."/>
            <person name="Detter J.C."/>
            <person name="Glavina del Rio T."/>
            <person name="Hammon N."/>
            <person name="Israni S."/>
            <person name="Dalin E."/>
            <person name="Tice H."/>
            <person name="Pitluck S."/>
            <person name="Singan V."/>
            <person name="Schmutz J."/>
            <person name="Larimer F."/>
            <person name="Land M."/>
            <person name="Hauser L."/>
            <person name="Kyrpides N."/>
            <person name="Anderson I.J."/>
            <person name="Miller C."/>
            <person name="Richardson P."/>
        </authorList>
    </citation>
    <scope>NUCLEOTIDE SEQUENCE [LARGE SCALE GENOMIC DNA]</scope>
    <source>
        <strain evidence="1">PYR-1</strain>
    </source>
</reference>
<keyword evidence="2" id="KW-1185">Reference proteome</keyword>
<sequence>MVLDDDQELDYSGRPDAGARHLAFVEGGHFRTIHLLDIENLIGGSADDEALIAKALHTYEADADPKPKDTLVVGVPADCYSHLYEISTLPAGLADRGCNFAFQIVVGGAPPHGVDQALLTAVDLIRRRSSGAFAHDYGRAKFATGGHVWSALAEELRAEGVRTSTPGTEGEHIESVASPASDVVGLNPEPAAATRTIHVIDIENLVGGWADDERLIATALKAYEDETPPVAEDTVIVGIRANFHPQLHAVRRRPPGSKKRGCRFDFTIVVGHNGKNGADQALETAVALMRMRREAVLTEDYDQASIASGDFGFAALAADLQSEGMSIVHTVGRGDSSYDWHITVEADEREITEIVNARFRQLYPHGRDHL</sequence>
<dbReference type="Proteomes" id="UP000009159">
    <property type="component" value="Chromosome"/>
</dbReference>
<name>A1THW5_MYCVP</name>
<gene>
    <name evidence="1" type="ordered locus">Mvan_6010</name>
</gene>
<dbReference type="HOGENOM" id="CLU_747683_0_0_11"/>
<dbReference type="EMBL" id="CP000511">
    <property type="protein sequence ID" value="ABM16765.1"/>
    <property type="molecule type" value="Genomic_DNA"/>
</dbReference>
<dbReference type="KEGG" id="mva:Mvan_6010"/>
<evidence type="ECO:0000313" key="2">
    <source>
        <dbReference type="Proteomes" id="UP000009159"/>
    </source>
</evidence>
<organism evidence="1 2">
    <name type="scientific">Mycolicibacterium vanbaalenii (strain DSM 7251 / JCM 13017 / BCRC 16820 / KCTC 9966 / NRRL B-24157 / PYR-1)</name>
    <name type="common">Mycobacterium vanbaalenii</name>
    <dbReference type="NCBI Taxonomy" id="350058"/>
    <lineage>
        <taxon>Bacteria</taxon>
        <taxon>Bacillati</taxon>
        <taxon>Actinomycetota</taxon>
        <taxon>Actinomycetes</taxon>
        <taxon>Mycobacteriales</taxon>
        <taxon>Mycobacteriaceae</taxon>
        <taxon>Mycolicibacterium</taxon>
    </lineage>
</organism>
<dbReference type="RefSeq" id="WP_011783109.1">
    <property type="nucleotide sequence ID" value="NC_008726.1"/>
</dbReference>
<dbReference type="AlphaFoldDB" id="A1THW5"/>
<accession>A1THW5</accession>
<protein>
    <submittedName>
        <fullName evidence="1">Uncharacterized protein</fullName>
    </submittedName>
</protein>